<evidence type="ECO:0000313" key="2">
    <source>
        <dbReference type="Proteomes" id="UP000636709"/>
    </source>
</evidence>
<reference evidence="1" key="1">
    <citation type="submission" date="2020-07" db="EMBL/GenBank/DDBJ databases">
        <title>Genome sequence and genetic diversity analysis of an under-domesticated orphan crop, white fonio (Digitaria exilis).</title>
        <authorList>
            <person name="Bennetzen J.L."/>
            <person name="Chen S."/>
            <person name="Ma X."/>
            <person name="Wang X."/>
            <person name="Yssel A.E.J."/>
            <person name="Chaluvadi S.R."/>
            <person name="Johnson M."/>
            <person name="Gangashetty P."/>
            <person name="Hamidou F."/>
            <person name="Sanogo M.D."/>
            <person name="Zwaenepoel A."/>
            <person name="Wallace J."/>
            <person name="Van De Peer Y."/>
            <person name="Van Deynze A."/>
        </authorList>
    </citation>
    <scope>NUCLEOTIDE SEQUENCE</scope>
    <source>
        <tissue evidence="1">Leaves</tissue>
    </source>
</reference>
<gene>
    <name evidence="1" type="ORF">HU200_066890</name>
</gene>
<comment type="caution">
    <text evidence="1">The sequence shown here is derived from an EMBL/GenBank/DDBJ whole genome shotgun (WGS) entry which is preliminary data.</text>
</comment>
<dbReference type="AlphaFoldDB" id="A0A835DTF6"/>
<proteinExistence type="predicted"/>
<protein>
    <submittedName>
        <fullName evidence="1">Uncharacterized protein</fullName>
    </submittedName>
</protein>
<dbReference type="Proteomes" id="UP000636709">
    <property type="component" value="Unassembled WGS sequence"/>
</dbReference>
<name>A0A835DTF6_9POAL</name>
<organism evidence="1 2">
    <name type="scientific">Digitaria exilis</name>
    <dbReference type="NCBI Taxonomy" id="1010633"/>
    <lineage>
        <taxon>Eukaryota</taxon>
        <taxon>Viridiplantae</taxon>
        <taxon>Streptophyta</taxon>
        <taxon>Embryophyta</taxon>
        <taxon>Tracheophyta</taxon>
        <taxon>Spermatophyta</taxon>
        <taxon>Magnoliopsida</taxon>
        <taxon>Liliopsida</taxon>
        <taxon>Poales</taxon>
        <taxon>Poaceae</taxon>
        <taxon>PACMAD clade</taxon>
        <taxon>Panicoideae</taxon>
        <taxon>Panicodae</taxon>
        <taxon>Paniceae</taxon>
        <taxon>Anthephorinae</taxon>
        <taxon>Digitaria</taxon>
    </lineage>
</organism>
<keyword evidence="2" id="KW-1185">Reference proteome</keyword>
<dbReference type="EMBL" id="JACEFO010003189">
    <property type="protein sequence ID" value="KAF8643406.1"/>
    <property type="molecule type" value="Genomic_DNA"/>
</dbReference>
<sequence>MSGIGNKHIRIIGRALGPLDLVKFPFHVQRASGSRAKRHAAARCPRGSVTRRRLDPDRFFSEECREDVAWHLSASATSRRPRVNMIVSFTSSSGCAELPSRVSVRTRSTLVLLHLRRAPGGRGVPAKLPVCVAQQYALNHLVLFMVLFVSLVDF</sequence>
<evidence type="ECO:0000313" key="1">
    <source>
        <dbReference type="EMBL" id="KAF8643406.1"/>
    </source>
</evidence>
<accession>A0A835DTF6</accession>